<gene>
    <name evidence="2" type="ORF">Prudu_002662</name>
</gene>
<protein>
    <submittedName>
        <fullName evidence="2">Multidrug resistance-associated protein 9</fullName>
    </submittedName>
</protein>
<feature type="domain" description="Reverse transcriptase Ty1/copia-type" evidence="1">
    <location>
        <begin position="172"/>
        <end position="295"/>
    </location>
</feature>
<sequence>MKLNPIIKKFMISRDVEFNESVSWNWEEEKVERKKPEQRTRSLEDIYETCNFITIEPETFEVMVKEEIWRKAMEEEIKTIEKNKTWELIDRPQDKEIIVYKTKFNHDRSIQKYKARLVAKGYSQQPGIDYNETFALVARLDTIKALIALVAQNKWRIYQLGVKFAFLNGDKYGLKQAPRAWNSRVGKYFINASFRRSKSEPTLYTKTQGNSDILIFSIYVDDLIYTENNEEIIQEFKEDMMKTFEMSDLGLMHYFLGIEINQEEDGIFICQKKYIKNLLKKFKMYGCKTMATPLINQ</sequence>
<proteinExistence type="predicted"/>
<feature type="domain" description="Reverse transcriptase Ty1/copia-type" evidence="1">
    <location>
        <begin position="83"/>
        <end position="170"/>
    </location>
</feature>
<organism evidence="2">
    <name type="scientific">Prunus dulcis</name>
    <name type="common">Almond</name>
    <name type="synonym">Amygdalus dulcis</name>
    <dbReference type="NCBI Taxonomy" id="3755"/>
    <lineage>
        <taxon>Eukaryota</taxon>
        <taxon>Viridiplantae</taxon>
        <taxon>Streptophyta</taxon>
        <taxon>Embryophyta</taxon>
        <taxon>Tracheophyta</taxon>
        <taxon>Spermatophyta</taxon>
        <taxon>Magnoliopsida</taxon>
        <taxon>eudicotyledons</taxon>
        <taxon>Gunneridae</taxon>
        <taxon>Pentapetalae</taxon>
        <taxon>rosids</taxon>
        <taxon>fabids</taxon>
        <taxon>Rosales</taxon>
        <taxon>Rosaceae</taxon>
        <taxon>Amygdaloideae</taxon>
        <taxon>Amygdaleae</taxon>
        <taxon>Prunus</taxon>
    </lineage>
</organism>
<accession>A0A4Y1QRC9</accession>
<evidence type="ECO:0000313" key="2">
    <source>
        <dbReference type="EMBL" id="BBG94391.1"/>
    </source>
</evidence>
<evidence type="ECO:0000259" key="1">
    <source>
        <dbReference type="Pfam" id="PF07727"/>
    </source>
</evidence>
<dbReference type="EMBL" id="AP019297">
    <property type="protein sequence ID" value="BBG94391.1"/>
    <property type="molecule type" value="Genomic_DNA"/>
</dbReference>
<reference evidence="2" key="1">
    <citation type="journal article" date="2019" name="Science">
        <title>Mutation of a bHLH transcription factor allowed almond domestication.</title>
        <authorList>
            <person name="Sanchez-Perez R."/>
            <person name="Pavan S."/>
            <person name="Mazzeo R."/>
            <person name="Moldovan C."/>
            <person name="Aiese Cigliano R."/>
            <person name="Del Cueto J."/>
            <person name="Ricciardi F."/>
            <person name="Lotti C."/>
            <person name="Ricciardi L."/>
            <person name="Dicenta F."/>
            <person name="Lopez-Marques R.L."/>
            <person name="Lindberg Moller B."/>
        </authorList>
    </citation>
    <scope>NUCLEOTIDE SEQUENCE</scope>
</reference>
<dbReference type="SUPFAM" id="SSF56672">
    <property type="entry name" value="DNA/RNA polymerases"/>
    <property type="match status" value="1"/>
</dbReference>
<dbReference type="InterPro" id="IPR013103">
    <property type="entry name" value="RVT_2"/>
</dbReference>
<dbReference type="InterPro" id="IPR043502">
    <property type="entry name" value="DNA/RNA_pol_sf"/>
</dbReference>
<dbReference type="AlphaFoldDB" id="A0A4Y1QRC9"/>
<name>A0A4Y1QRC9_PRUDU</name>
<dbReference type="Pfam" id="PF07727">
    <property type="entry name" value="RVT_2"/>
    <property type="match status" value="2"/>
</dbReference>